<proteinExistence type="predicted"/>
<dbReference type="EMBL" id="KV921371">
    <property type="protein sequence ID" value="ORE16917.1"/>
    <property type="molecule type" value="Genomic_DNA"/>
</dbReference>
<organism evidence="5 6">
    <name type="scientific">Rhizopus microsporus</name>
    <dbReference type="NCBI Taxonomy" id="58291"/>
    <lineage>
        <taxon>Eukaryota</taxon>
        <taxon>Fungi</taxon>
        <taxon>Fungi incertae sedis</taxon>
        <taxon>Mucoromycota</taxon>
        <taxon>Mucoromycotina</taxon>
        <taxon>Mucoromycetes</taxon>
        <taxon>Mucorales</taxon>
        <taxon>Mucorineae</taxon>
        <taxon>Rhizopodaceae</taxon>
        <taxon>Rhizopus</taxon>
    </lineage>
</organism>
<gene>
    <name evidence="5" type="ORF">BCV71DRAFT_244349</name>
</gene>
<keyword evidence="2" id="KW-0175">Coiled coil</keyword>
<evidence type="ECO:0000256" key="1">
    <source>
        <dbReference type="ARBA" id="ARBA00022468"/>
    </source>
</evidence>
<accession>A0A1X0RY29</accession>
<dbReference type="GO" id="GO:0005737">
    <property type="term" value="C:cytoplasm"/>
    <property type="evidence" value="ECO:0007669"/>
    <property type="project" value="TreeGrafter"/>
</dbReference>
<feature type="region of interest" description="Disordered" evidence="3">
    <location>
        <begin position="185"/>
        <end position="204"/>
    </location>
</feature>
<feature type="region of interest" description="Disordered" evidence="3">
    <location>
        <begin position="548"/>
        <end position="570"/>
    </location>
</feature>
<name>A0A1X0RY29_RHIZD</name>
<dbReference type="Gene3D" id="1.20.1270.60">
    <property type="entry name" value="Arfaptin homology (AH) domain/BAR domain"/>
    <property type="match status" value="1"/>
</dbReference>
<dbReference type="AlphaFoldDB" id="A0A1X0RY29"/>
<feature type="compositionally biased region" description="Polar residues" evidence="3">
    <location>
        <begin position="616"/>
        <end position="632"/>
    </location>
</feature>
<dbReference type="InterPro" id="IPR008936">
    <property type="entry name" value="Rho_GTPase_activation_prot"/>
</dbReference>
<evidence type="ECO:0000256" key="3">
    <source>
        <dbReference type="SAM" id="MobiDB-lite"/>
    </source>
</evidence>
<evidence type="ECO:0000313" key="5">
    <source>
        <dbReference type="EMBL" id="ORE16917.1"/>
    </source>
</evidence>
<dbReference type="PROSITE" id="PS50238">
    <property type="entry name" value="RHOGAP"/>
    <property type="match status" value="1"/>
</dbReference>
<evidence type="ECO:0000313" key="6">
    <source>
        <dbReference type="Proteomes" id="UP000242381"/>
    </source>
</evidence>
<dbReference type="GO" id="GO:0007165">
    <property type="term" value="P:signal transduction"/>
    <property type="evidence" value="ECO:0007669"/>
    <property type="project" value="InterPro"/>
</dbReference>
<dbReference type="PANTHER" id="PTHR23176">
    <property type="entry name" value="RHO/RAC/CDC GTPASE-ACTIVATING PROTEIN"/>
    <property type="match status" value="1"/>
</dbReference>
<dbReference type="InterPro" id="IPR050729">
    <property type="entry name" value="Rho-GAP"/>
</dbReference>
<dbReference type="InterPro" id="IPR027267">
    <property type="entry name" value="AH/BAR_dom_sf"/>
</dbReference>
<dbReference type="GO" id="GO:0005096">
    <property type="term" value="F:GTPase activator activity"/>
    <property type="evidence" value="ECO:0007669"/>
    <property type="project" value="UniProtKB-KW"/>
</dbReference>
<feature type="compositionally biased region" description="Polar residues" evidence="3">
    <location>
        <begin position="590"/>
        <end position="602"/>
    </location>
</feature>
<dbReference type="PANTHER" id="PTHR23176:SF129">
    <property type="entry name" value="RHO GTPASE ACTIVATING PROTEIN AT 16F, ISOFORM E-RELATED"/>
    <property type="match status" value="1"/>
</dbReference>
<dbReference type="VEuPathDB" id="FungiDB:BCV72DRAFT_227070"/>
<dbReference type="Gene3D" id="1.10.555.10">
    <property type="entry name" value="Rho GTPase activation protein"/>
    <property type="match status" value="2"/>
</dbReference>
<dbReference type="InterPro" id="IPR000198">
    <property type="entry name" value="RhoGAP_dom"/>
</dbReference>
<evidence type="ECO:0000256" key="2">
    <source>
        <dbReference type="SAM" id="Coils"/>
    </source>
</evidence>
<reference evidence="5 6" key="1">
    <citation type="journal article" date="2016" name="Proc. Natl. Acad. Sci. U.S.A.">
        <title>Lipid metabolic changes in an early divergent fungus govern the establishment of a mutualistic symbiosis with endobacteria.</title>
        <authorList>
            <person name="Lastovetsky O.A."/>
            <person name="Gaspar M.L."/>
            <person name="Mondo S.J."/>
            <person name="LaButti K.M."/>
            <person name="Sandor L."/>
            <person name="Grigoriev I.V."/>
            <person name="Henry S.A."/>
            <person name="Pawlowska T.E."/>
        </authorList>
    </citation>
    <scope>NUCLEOTIDE SEQUENCE [LARGE SCALE GENOMIC DNA]</scope>
    <source>
        <strain evidence="5 6">ATCC 11559</strain>
    </source>
</reference>
<dbReference type="SUPFAM" id="SSF103657">
    <property type="entry name" value="BAR/IMD domain-like"/>
    <property type="match status" value="1"/>
</dbReference>
<evidence type="ECO:0000259" key="4">
    <source>
        <dbReference type="PROSITE" id="PS50238"/>
    </source>
</evidence>
<sequence length="661" mass="75428">MDMVLAPSQHIDAMALNLVIRDLDYIIQYIGQRIIIEERYLADLLKLTGDVQAIPNKENAIGLQKCFLNYVDITDQYKPFREQYLKKMKEQLEELKKFRAIKNEQQRMYDKNKYWMHQTNQEYLMNRLKKLPKVQQIYTQKWEEIERSTGLSISTPMIATPNTPSSTFPMLKKELTNEEALSNEANHNNTGENQISPSSPPTQQGRIERFMKKHLNKQEDPTRQNIRIAKLKVEVAEAGTLHGTALEADIEQLQQTQKPLKSMLDLVAATDTQSESEHYASLSLLQKYPKPTPVYYRNYHVGECKDLIFGTTLTEYAQQRGRSPPILITKCIEAIENLGGLEKEGIYRVPGKQSSMEKIKHAFERDEEAVVIGQNDVPEDIFSLASIIKVFLRELKTPLFPFKLDERLIYSRKIQSRVEKNKMTISNLTLIFTPAIFQDLNHAQSSPGEWAKDCVLEDLILNYNDIFANKDLHNNSAITGDIEYGFSESNSNVDSNRYAIAITSPESPTEVDYALISNGNENSYILSLDDEEDSFEEQHEKAMLVKEEAKLPERKSSIAPEPSMSKPKERRYKAQFQEKGLRLDTSISNKQTIAPSTKSATVPSYDWLKRDPENSPVPSTTKLKRSSTTGKKLSSKRKNYTLDPDAAAAFVQLKASSSTTT</sequence>
<dbReference type="SUPFAM" id="SSF48350">
    <property type="entry name" value="GTPase activation domain, GAP"/>
    <property type="match status" value="1"/>
</dbReference>
<protein>
    <recommendedName>
        <fullName evidence="4">Rho-GAP domain-containing protein</fullName>
    </recommendedName>
</protein>
<feature type="region of interest" description="Disordered" evidence="3">
    <location>
        <begin position="590"/>
        <end position="639"/>
    </location>
</feature>
<feature type="coiled-coil region" evidence="2">
    <location>
        <begin position="81"/>
        <end position="108"/>
    </location>
</feature>
<dbReference type="CDD" id="cd00159">
    <property type="entry name" value="RhoGAP"/>
    <property type="match status" value="1"/>
</dbReference>
<dbReference type="Proteomes" id="UP000242381">
    <property type="component" value="Unassembled WGS sequence"/>
</dbReference>
<dbReference type="OMA" id="HEPNRYA"/>
<keyword evidence="1" id="KW-0343">GTPase activation</keyword>
<dbReference type="SMART" id="SM00324">
    <property type="entry name" value="RhoGAP"/>
    <property type="match status" value="1"/>
</dbReference>
<feature type="domain" description="Rho-GAP" evidence="4">
    <location>
        <begin position="311"/>
        <end position="523"/>
    </location>
</feature>
<dbReference type="Pfam" id="PF00620">
    <property type="entry name" value="RhoGAP"/>
    <property type="match status" value="1"/>
</dbReference>